<proteinExistence type="predicted"/>
<feature type="compositionally biased region" description="Basic and acidic residues" evidence="1">
    <location>
        <begin position="125"/>
        <end position="150"/>
    </location>
</feature>
<evidence type="ECO:0000313" key="2">
    <source>
        <dbReference type="EMBL" id="MBR7742832.1"/>
    </source>
</evidence>
<sequence length="150" mass="16109">MALDKGEGGFSYPPVLRTLAADHREQWRESAHTEVTRVRSSLTATSTFGDAAPARAYAQVYEAAALAYEETLRGIREDLVEAGAALAAAAGAMRERDDLAADTFAAIAPRWSAGEGFHSDRRHARAEQGDEMREGAAERDALTDDARGDA</sequence>
<name>A0A941D993_9MICO</name>
<organism evidence="2 3">
    <name type="scientific">Phycicoccus avicenniae</name>
    <dbReference type="NCBI Taxonomy" id="2828860"/>
    <lineage>
        <taxon>Bacteria</taxon>
        <taxon>Bacillati</taxon>
        <taxon>Actinomycetota</taxon>
        <taxon>Actinomycetes</taxon>
        <taxon>Micrococcales</taxon>
        <taxon>Intrasporangiaceae</taxon>
        <taxon>Phycicoccus</taxon>
    </lineage>
</organism>
<keyword evidence="3" id="KW-1185">Reference proteome</keyword>
<feature type="region of interest" description="Disordered" evidence="1">
    <location>
        <begin position="116"/>
        <end position="150"/>
    </location>
</feature>
<comment type="caution">
    <text evidence="2">The sequence shown here is derived from an EMBL/GenBank/DDBJ whole genome shotgun (WGS) entry which is preliminary data.</text>
</comment>
<protein>
    <submittedName>
        <fullName evidence="2">Uncharacterized protein</fullName>
    </submittedName>
</protein>
<reference evidence="2" key="1">
    <citation type="submission" date="2021-04" db="EMBL/GenBank/DDBJ databases">
        <title>Phycicoccus avicenniae sp. nov., a novel endophytic actinomycetes isolated from branch of Avicennia mariana.</title>
        <authorList>
            <person name="Tuo L."/>
        </authorList>
    </citation>
    <scope>NUCLEOTIDE SEQUENCE</scope>
    <source>
        <strain evidence="2">BSK3Z-2</strain>
    </source>
</reference>
<dbReference type="AlphaFoldDB" id="A0A941D993"/>
<evidence type="ECO:0000256" key="1">
    <source>
        <dbReference type="SAM" id="MobiDB-lite"/>
    </source>
</evidence>
<dbReference type="EMBL" id="JAGSNF010000006">
    <property type="protein sequence ID" value="MBR7742832.1"/>
    <property type="molecule type" value="Genomic_DNA"/>
</dbReference>
<dbReference type="RefSeq" id="WP_211601996.1">
    <property type="nucleotide sequence ID" value="NZ_JAGSNF010000006.1"/>
</dbReference>
<gene>
    <name evidence="2" type="ORF">KC207_05940</name>
</gene>
<dbReference type="Proteomes" id="UP000677016">
    <property type="component" value="Unassembled WGS sequence"/>
</dbReference>
<accession>A0A941D993</accession>
<evidence type="ECO:0000313" key="3">
    <source>
        <dbReference type="Proteomes" id="UP000677016"/>
    </source>
</evidence>